<dbReference type="AlphaFoldDB" id="A0A9D1CUU7"/>
<evidence type="ECO:0008006" key="5">
    <source>
        <dbReference type="Google" id="ProtNLM"/>
    </source>
</evidence>
<accession>A0A9D1CUU7</accession>
<organism evidence="3 4">
    <name type="scientific">Candidatus Scatavimonas merdigallinarum</name>
    <dbReference type="NCBI Taxonomy" id="2840914"/>
    <lineage>
        <taxon>Bacteria</taxon>
        <taxon>Bacillati</taxon>
        <taxon>Bacillota</taxon>
        <taxon>Clostridia</taxon>
        <taxon>Eubacteriales</taxon>
        <taxon>Oscillospiraceae</taxon>
        <taxon>Oscillospiraceae incertae sedis</taxon>
        <taxon>Candidatus Scatavimonas</taxon>
    </lineage>
</organism>
<evidence type="ECO:0000313" key="3">
    <source>
        <dbReference type="EMBL" id="HIQ81096.1"/>
    </source>
</evidence>
<keyword evidence="2" id="KW-0472">Membrane</keyword>
<keyword evidence="2" id="KW-0812">Transmembrane</keyword>
<comment type="caution">
    <text evidence="3">The sequence shown here is derived from an EMBL/GenBank/DDBJ whole genome shotgun (WGS) entry which is preliminary data.</text>
</comment>
<dbReference type="EMBL" id="DVFW01000038">
    <property type="protein sequence ID" value="HIQ81096.1"/>
    <property type="molecule type" value="Genomic_DNA"/>
</dbReference>
<reference evidence="3" key="2">
    <citation type="journal article" date="2021" name="PeerJ">
        <title>Extensive microbial diversity within the chicken gut microbiome revealed by metagenomics and culture.</title>
        <authorList>
            <person name="Gilroy R."/>
            <person name="Ravi A."/>
            <person name="Getino M."/>
            <person name="Pursley I."/>
            <person name="Horton D.L."/>
            <person name="Alikhan N.F."/>
            <person name="Baker D."/>
            <person name="Gharbi K."/>
            <person name="Hall N."/>
            <person name="Watson M."/>
            <person name="Adriaenssens E.M."/>
            <person name="Foster-Nyarko E."/>
            <person name="Jarju S."/>
            <person name="Secka A."/>
            <person name="Antonio M."/>
            <person name="Oren A."/>
            <person name="Chaudhuri R.R."/>
            <person name="La Ragione R."/>
            <person name="Hildebrand F."/>
            <person name="Pallen M.J."/>
        </authorList>
    </citation>
    <scope>NUCLEOTIDE SEQUENCE</scope>
    <source>
        <strain evidence="3">ChiSjej1B19-3389</strain>
    </source>
</reference>
<dbReference type="Proteomes" id="UP000886787">
    <property type="component" value="Unassembled WGS sequence"/>
</dbReference>
<evidence type="ECO:0000256" key="2">
    <source>
        <dbReference type="SAM" id="Phobius"/>
    </source>
</evidence>
<proteinExistence type="predicted"/>
<keyword evidence="2" id="KW-1133">Transmembrane helix</keyword>
<name>A0A9D1CUU7_9FIRM</name>
<evidence type="ECO:0000313" key="4">
    <source>
        <dbReference type="Proteomes" id="UP000886787"/>
    </source>
</evidence>
<feature type="compositionally biased region" description="Basic and acidic residues" evidence="1">
    <location>
        <begin position="1"/>
        <end position="10"/>
    </location>
</feature>
<protein>
    <recommendedName>
        <fullName evidence="5">DUF5640 domain-containing protein</fullName>
    </recommendedName>
</protein>
<sequence>MDETQKKKNTDGVAETGNMQEAAEQVQPEDVHEEKTPFMDTTDVLSEAPVDEDSAFLHNDLSENEGYTAQFSELTEQMEDAPALQERTKATKKRLLMPCVTVSILIFVLAVVAGAVYVLFFANSPVGVWAQDGQTTASYYIFDNEGNVQLVNGTVSYKGTYSFKEATQDTPSKITLYIPVGYTAISGDFDYSIAGNLITGKSFVISSDNGAQLNLHSASLPENTLKPAADRKTDEKIIGTWSTLDGAYDMVYCFNADGTMYMESQNMRIDAVYTLEDGQIVTTYMLSGQEGTMEEAYYFDGDTLVISGIGYQKE</sequence>
<reference evidence="3" key="1">
    <citation type="submission" date="2020-10" db="EMBL/GenBank/DDBJ databases">
        <authorList>
            <person name="Gilroy R."/>
        </authorList>
    </citation>
    <scope>NUCLEOTIDE SEQUENCE</scope>
    <source>
        <strain evidence="3">ChiSjej1B19-3389</strain>
    </source>
</reference>
<evidence type="ECO:0000256" key="1">
    <source>
        <dbReference type="SAM" id="MobiDB-lite"/>
    </source>
</evidence>
<gene>
    <name evidence="3" type="ORF">IAD32_07435</name>
</gene>
<feature type="region of interest" description="Disordered" evidence="1">
    <location>
        <begin position="1"/>
        <end position="38"/>
    </location>
</feature>
<feature type="transmembrane region" description="Helical" evidence="2">
    <location>
        <begin position="95"/>
        <end position="120"/>
    </location>
</feature>